<organism evidence="2 3">
    <name type="scientific">Streptomyces viridosporus (strain ATCC 14672 / DSM 40746 / JCM 4963 / KCTC 9882 / NRRL B-12104 / FH 1290)</name>
    <name type="common">Streptomyces ghanaensis</name>
    <dbReference type="NCBI Taxonomy" id="566461"/>
    <lineage>
        <taxon>Bacteria</taxon>
        <taxon>Bacillati</taxon>
        <taxon>Actinomycetota</taxon>
        <taxon>Actinomycetes</taxon>
        <taxon>Kitasatosporales</taxon>
        <taxon>Streptomycetaceae</taxon>
        <taxon>Streptomyces</taxon>
    </lineage>
</organism>
<dbReference type="Proteomes" id="UP000003824">
    <property type="component" value="Unassembled WGS sequence"/>
</dbReference>
<reference evidence="3" key="1">
    <citation type="submission" date="2008-12" db="EMBL/GenBank/DDBJ databases">
        <title>Annotation of Streptomyces ghanaensis ATCC 14672.</title>
        <authorList>
            <consortium name="The Broad Institute Genome Sequencing Platform"/>
            <consortium name="Broad Institute Microbial Sequencing Center"/>
            <person name="Fischbach M."/>
            <person name="Ward D."/>
            <person name="Young S."/>
            <person name="Kodira C.D."/>
            <person name="Zeng Q."/>
            <person name="Koehrsen M."/>
            <person name="Godfrey P."/>
            <person name="Alvarado L."/>
            <person name="Berlin A.M."/>
            <person name="Borenstein D."/>
            <person name="Chen Z."/>
            <person name="Engels R."/>
            <person name="Freedman E."/>
            <person name="Gellesch M."/>
            <person name="Goldberg J."/>
            <person name="Griggs A."/>
            <person name="Gujja S."/>
            <person name="Heiman D.I."/>
            <person name="Hepburn T.A."/>
            <person name="Howarth C."/>
            <person name="Jen D."/>
            <person name="Larson L."/>
            <person name="Lewis B."/>
            <person name="Mehta T."/>
            <person name="Park D."/>
            <person name="Pearson M."/>
            <person name="Roberts A."/>
            <person name="Saif S."/>
            <person name="Shea T.D."/>
            <person name="Shenoy N."/>
            <person name="Sisk P."/>
            <person name="Stolte C."/>
            <person name="Sykes S.N."/>
            <person name="Walk T."/>
            <person name="White J."/>
            <person name="Yandava C."/>
            <person name="Straight P."/>
            <person name="Clardy J."/>
            <person name="Hung D."/>
            <person name="Kolter R."/>
            <person name="Mekalanos J."/>
            <person name="Walker S."/>
            <person name="Walsh C.T."/>
            <person name="Wieland B.L.C."/>
            <person name="Ilzarbe M."/>
            <person name="Galagan J."/>
            <person name="Nusbaum C."/>
            <person name="Birren B."/>
        </authorList>
    </citation>
    <scope>NUCLEOTIDE SEQUENCE [LARGE SCALE GENOMIC DNA]</scope>
    <source>
        <strain evidence="3">ATCC 14672 / DSM 40746 / JCM 4963 / KCTC 9882 / NRRL B-12104 / FH 1290</strain>
    </source>
</reference>
<feature type="compositionally biased region" description="Low complexity" evidence="1">
    <location>
        <begin position="34"/>
        <end position="53"/>
    </location>
</feature>
<feature type="region of interest" description="Disordered" evidence="1">
    <location>
        <begin position="1"/>
        <end position="53"/>
    </location>
</feature>
<dbReference type="EMBL" id="DS999641">
    <property type="protein sequence ID" value="EFE68252.2"/>
    <property type="molecule type" value="Genomic_DNA"/>
</dbReference>
<dbReference type="AlphaFoldDB" id="D5ZPJ6"/>
<proteinExistence type="predicted"/>
<accession>D5ZPJ6</accession>
<name>D5ZPJ6_STRV1</name>
<evidence type="ECO:0000313" key="3">
    <source>
        <dbReference type="Proteomes" id="UP000003824"/>
    </source>
</evidence>
<sequence>MPGLVPGRPDGNIHRSDRRRGDRAGDEHRERLPGRLAARSADDASAGAETFRP</sequence>
<protein>
    <submittedName>
        <fullName evidence="2">Predicted protein</fullName>
    </submittedName>
</protein>
<gene>
    <name evidence="2" type="ORF">SSFG_03497</name>
</gene>
<evidence type="ECO:0000256" key="1">
    <source>
        <dbReference type="SAM" id="MobiDB-lite"/>
    </source>
</evidence>
<feature type="compositionally biased region" description="Basic and acidic residues" evidence="1">
    <location>
        <begin position="11"/>
        <end position="33"/>
    </location>
</feature>
<evidence type="ECO:0000313" key="2">
    <source>
        <dbReference type="EMBL" id="EFE68252.2"/>
    </source>
</evidence>